<evidence type="ECO:0000313" key="3">
    <source>
        <dbReference type="Proteomes" id="UP001211065"/>
    </source>
</evidence>
<dbReference type="EMBL" id="JADGJW010001324">
    <property type="protein sequence ID" value="KAJ3204229.1"/>
    <property type="molecule type" value="Genomic_DNA"/>
</dbReference>
<protein>
    <submittedName>
        <fullName evidence="2">Uncharacterized protein</fullName>
    </submittedName>
</protein>
<dbReference type="Proteomes" id="UP001211065">
    <property type="component" value="Unassembled WGS sequence"/>
</dbReference>
<evidence type="ECO:0000256" key="1">
    <source>
        <dbReference type="SAM" id="MobiDB-lite"/>
    </source>
</evidence>
<keyword evidence="3" id="KW-1185">Reference proteome</keyword>
<comment type="caution">
    <text evidence="2">The sequence shown here is derived from an EMBL/GenBank/DDBJ whole genome shotgun (WGS) entry which is preliminary data.</text>
</comment>
<accession>A0AAD5TYN6</accession>
<gene>
    <name evidence="2" type="ORF">HK099_001229</name>
</gene>
<reference evidence="2" key="1">
    <citation type="submission" date="2020-05" db="EMBL/GenBank/DDBJ databases">
        <title>Phylogenomic resolution of chytrid fungi.</title>
        <authorList>
            <person name="Stajich J.E."/>
            <person name="Amses K."/>
            <person name="Simmons R."/>
            <person name="Seto K."/>
            <person name="Myers J."/>
            <person name="Bonds A."/>
            <person name="Quandt C.A."/>
            <person name="Barry K."/>
            <person name="Liu P."/>
            <person name="Grigoriev I."/>
            <person name="Longcore J.E."/>
            <person name="James T.Y."/>
        </authorList>
    </citation>
    <scope>NUCLEOTIDE SEQUENCE</scope>
    <source>
        <strain evidence="2">JEL0476</strain>
    </source>
</reference>
<sequence length="184" mass="21328">MQNDVNEELTQEFKLAAHSLTQLFKHSKKSYSLGYAHAIRDTFSFFINNNQNHEALLSFLHEKLSSLDYLFENQQQQTHQQQLSEPQQQSNLVKEKNLHLNPSNFTFTSNISLPEIVNNDNGIHAIHFDIADDDVPYNCVSNKRKHSNYNNTLLHDNLNNQHLSLNNFSGSPMKKLKKKDDMTD</sequence>
<dbReference type="AlphaFoldDB" id="A0AAD5TYN6"/>
<feature type="region of interest" description="Disordered" evidence="1">
    <location>
        <begin position="164"/>
        <end position="184"/>
    </location>
</feature>
<proteinExistence type="predicted"/>
<evidence type="ECO:0000313" key="2">
    <source>
        <dbReference type="EMBL" id="KAJ3204229.1"/>
    </source>
</evidence>
<organism evidence="2 3">
    <name type="scientific">Clydaea vesicula</name>
    <dbReference type="NCBI Taxonomy" id="447962"/>
    <lineage>
        <taxon>Eukaryota</taxon>
        <taxon>Fungi</taxon>
        <taxon>Fungi incertae sedis</taxon>
        <taxon>Chytridiomycota</taxon>
        <taxon>Chytridiomycota incertae sedis</taxon>
        <taxon>Chytridiomycetes</taxon>
        <taxon>Lobulomycetales</taxon>
        <taxon>Lobulomycetaceae</taxon>
        <taxon>Clydaea</taxon>
    </lineage>
</organism>
<name>A0AAD5TYN6_9FUNG</name>